<dbReference type="AlphaFoldDB" id="A0A3B6KBQ4"/>
<reference evidence="1" key="1">
    <citation type="submission" date="2018-08" db="EMBL/GenBank/DDBJ databases">
        <authorList>
            <person name="Rossello M."/>
        </authorList>
    </citation>
    <scope>NUCLEOTIDE SEQUENCE [LARGE SCALE GENOMIC DNA]</scope>
    <source>
        <strain evidence="1">cv. Chinese Spring</strain>
    </source>
</reference>
<dbReference type="Gramene" id="TraesROB_scaffold_146620_01G000100.1">
    <property type="protein sequence ID" value="TraesROB_scaffold_146620_01G000100.1"/>
    <property type="gene ID" value="TraesROB_scaffold_146620_01G000100"/>
</dbReference>
<keyword evidence="2" id="KW-1185">Reference proteome</keyword>
<dbReference type="Gramene" id="TraesARI5A03G02627430.1">
    <property type="protein sequence ID" value="TraesARI5A03G02627430.1.CDS1"/>
    <property type="gene ID" value="TraesARI5A03G02627430"/>
</dbReference>
<dbReference type="Gramene" id="TraesLDM5A03G02589970.1">
    <property type="protein sequence ID" value="TraesLDM5A03G02589970.1.CDS1"/>
    <property type="gene ID" value="TraesLDM5A03G02589970"/>
</dbReference>
<dbReference type="Gramene" id="TraesCS5A03G0143700.1">
    <property type="protein sequence ID" value="TraesCS5A03G0143700.1.CDS1"/>
    <property type="gene ID" value="TraesCS5A03G0143700"/>
</dbReference>
<dbReference type="Gramene" id="TraesSYM5A03G02614670.1">
    <property type="protein sequence ID" value="TraesSYM5A03G02614670.1.CDS1"/>
    <property type="gene ID" value="TraesSYM5A03G02614670"/>
</dbReference>
<sequence length="280" mass="29934">MERYFVASPFQTAVVTRASACYAPWVLLDTKAYFAVRENATTAEAVTSTGKAFKVTFCLADPPAISHFCVHGPEFQRDDLTPEPLVVFSSKYLVLLRFISGRTRSGSRLEEYFVYKADHSKPSLTLIPRTPPGTTNSLSLCVLPFDDYDGGFVVADLCKTLVSPSDYKLHVFSSRTGKWATTPLRLQTYAPLSLTGAASPERARRRCAAAAGGEARPGAVQGAWGARRRRATAEGAWPRVATCGVLARGTTNSQRARQAERVGAASAAGAGMCGGGSGAQ</sequence>
<dbReference type="Gramene" id="TraesCLE_scaffold_080904_01G000100.1">
    <property type="protein sequence ID" value="TraesCLE_scaffold_080904_01G000100.1"/>
    <property type="gene ID" value="TraesCLE_scaffold_080904_01G000100"/>
</dbReference>
<evidence type="ECO:0008006" key="3">
    <source>
        <dbReference type="Google" id="ProtNLM"/>
    </source>
</evidence>
<name>A0A3B6KBQ4_WHEAT</name>
<reference evidence="1" key="2">
    <citation type="submission" date="2018-10" db="UniProtKB">
        <authorList>
            <consortium name="EnsemblPlants"/>
        </authorList>
    </citation>
    <scope>IDENTIFICATION</scope>
</reference>
<dbReference type="OrthoDB" id="692191at2759"/>
<dbReference type="Gramene" id="TraesJUL5A03G02606210.1">
    <property type="protein sequence ID" value="TraesJUL5A03G02606210.1.CDS1"/>
    <property type="gene ID" value="TraesJUL5A03G02606210"/>
</dbReference>
<dbReference type="Gramene" id="TraesJAG5A03G02587980.1">
    <property type="protein sequence ID" value="TraesJAG5A03G02587980.1.CDS1"/>
    <property type="gene ID" value="TraesJAG5A03G02587980"/>
</dbReference>
<dbReference type="OMA" id="PRVATCG"/>
<dbReference type="Gramene" id="TraesNOR5A03G02606140.1">
    <property type="protein sequence ID" value="TraesNOR5A03G02606140.1.CDS1"/>
    <property type="gene ID" value="TraesNOR5A03G02606140"/>
</dbReference>
<dbReference type="EnsemblPlants" id="TraesCS5A02G056800.1">
    <property type="protein sequence ID" value="TraesCS5A02G056800.1.cds1"/>
    <property type="gene ID" value="TraesCS5A02G056800"/>
</dbReference>
<organism evidence="1">
    <name type="scientific">Triticum aestivum</name>
    <name type="common">Wheat</name>
    <dbReference type="NCBI Taxonomy" id="4565"/>
    <lineage>
        <taxon>Eukaryota</taxon>
        <taxon>Viridiplantae</taxon>
        <taxon>Streptophyta</taxon>
        <taxon>Embryophyta</taxon>
        <taxon>Tracheophyta</taxon>
        <taxon>Spermatophyta</taxon>
        <taxon>Magnoliopsida</taxon>
        <taxon>Liliopsida</taxon>
        <taxon>Poales</taxon>
        <taxon>Poaceae</taxon>
        <taxon>BOP clade</taxon>
        <taxon>Pooideae</taxon>
        <taxon>Triticodae</taxon>
        <taxon>Triticeae</taxon>
        <taxon>Triticinae</taxon>
        <taxon>Triticum</taxon>
    </lineage>
</organism>
<dbReference type="PANTHER" id="PTHR33074:SF122">
    <property type="entry name" value="DUF1618 DOMAIN-CONTAINING PROTEIN"/>
    <property type="match status" value="1"/>
</dbReference>
<evidence type="ECO:0000313" key="2">
    <source>
        <dbReference type="Proteomes" id="UP000019116"/>
    </source>
</evidence>
<dbReference type="Gramene" id="TraesCS5A02G056800.1">
    <property type="protein sequence ID" value="TraesCS5A02G056800.1.cds1"/>
    <property type="gene ID" value="TraesCS5A02G056800"/>
</dbReference>
<evidence type="ECO:0000313" key="1">
    <source>
        <dbReference type="EnsemblPlants" id="TraesCS5A02G056800.1.cds1"/>
    </source>
</evidence>
<accession>A0A3B6KBQ4</accession>
<protein>
    <recommendedName>
        <fullName evidence="3">DUF1618 domain-containing protein</fullName>
    </recommendedName>
</protein>
<proteinExistence type="predicted"/>
<dbReference type="PANTHER" id="PTHR33074">
    <property type="entry name" value="EXPRESSED PROTEIN-RELATED"/>
    <property type="match status" value="1"/>
</dbReference>
<dbReference type="Proteomes" id="UP000019116">
    <property type="component" value="Chromosome 5A"/>
</dbReference>